<dbReference type="Gene3D" id="3.10.450.50">
    <property type="match status" value="1"/>
</dbReference>
<dbReference type="OrthoDB" id="1119084at2"/>
<reference evidence="2 3" key="1">
    <citation type="submission" date="2019-04" db="EMBL/GenBank/DDBJ databases">
        <title>Pedobacter sp. AR-3-17 sp. nov., isolated from Arctic soil.</title>
        <authorList>
            <person name="Dahal R.H."/>
            <person name="Kim D.-U."/>
        </authorList>
    </citation>
    <scope>NUCLEOTIDE SEQUENCE [LARGE SCALE GENOMIC DNA]</scope>
    <source>
        <strain evidence="2 3">AR-3-17</strain>
    </source>
</reference>
<gene>
    <name evidence="2" type="ORF">FA046_04990</name>
</gene>
<evidence type="ECO:0000313" key="2">
    <source>
        <dbReference type="EMBL" id="TKC01034.1"/>
    </source>
</evidence>
<evidence type="ECO:0000313" key="3">
    <source>
        <dbReference type="Proteomes" id="UP000308181"/>
    </source>
</evidence>
<evidence type="ECO:0008006" key="4">
    <source>
        <dbReference type="Google" id="ProtNLM"/>
    </source>
</evidence>
<dbReference type="EMBL" id="SWBP01000001">
    <property type="protein sequence ID" value="TKC01034.1"/>
    <property type="molecule type" value="Genomic_DNA"/>
</dbReference>
<evidence type="ECO:0000256" key="1">
    <source>
        <dbReference type="SAM" id="SignalP"/>
    </source>
</evidence>
<feature type="chain" id="PRO_5020567118" description="DUF4440 domain-containing protein" evidence="1">
    <location>
        <begin position="21"/>
        <end position="280"/>
    </location>
</feature>
<dbReference type="RefSeq" id="WP_136825239.1">
    <property type="nucleotide sequence ID" value="NZ_SWBP01000001.1"/>
</dbReference>
<keyword evidence="1" id="KW-0732">Signal</keyword>
<protein>
    <recommendedName>
        <fullName evidence="4">DUF4440 domain-containing protein</fullName>
    </recommendedName>
</protein>
<dbReference type="Proteomes" id="UP000308181">
    <property type="component" value="Unassembled WGS sequence"/>
</dbReference>
<feature type="signal peptide" evidence="1">
    <location>
        <begin position="1"/>
        <end position="20"/>
    </location>
</feature>
<name>A0A4U1C8K7_9SPHI</name>
<dbReference type="AlphaFoldDB" id="A0A4U1C8K7"/>
<comment type="caution">
    <text evidence="2">The sequence shown here is derived from an EMBL/GenBank/DDBJ whole genome shotgun (WGS) entry which is preliminary data.</text>
</comment>
<proteinExistence type="predicted"/>
<organism evidence="2 3">
    <name type="scientific">Pedobacter cryophilus</name>
    <dbReference type="NCBI Taxonomy" id="2571271"/>
    <lineage>
        <taxon>Bacteria</taxon>
        <taxon>Pseudomonadati</taxon>
        <taxon>Bacteroidota</taxon>
        <taxon>Sphingobacteriia</taxon>
        <taxon>Sphingobacteriales</taxon>
        <taxon>Sphingobacteriaceae</taxon>
        <taxon>Pedobacter</taxon>
    </lineage>
</organism>
<keyword evidence="3" id="KW-1185">Reference proteome</keyword>
<accession>A0A4U1C8K7</accession>
<sequence>MKNIIALSFLILIVASHSFSQTNDGMVKSLINAEERFNVNVKKDGLNQAFLKVADPNCTVFRPNPINAIAFYTQQKQTSFYLSWKPEYAMISKSGDFGFTTGPYVFNNDDKVDYGHYISVWKANNKKQWKLVLDGGIEHEKPISVLELAYLDPTNYKYPKLIGPQKIQWREDIVFNTDILLGKSLNKSGNKSLDEFYDPKVRLYFPNHLPKIGKEETLKFINEQKLVVNSTPTFADRALSGDLAYTYGKAIISGKDYNYIRIWQIDQEMKWNIILDAYLP</sequence>